<dbReference type="InterPro" id="IPR036278">
    <property type="entry name" value="Sialidase_sf"/>
</dbReference>
<reference evidence="1" key="1">
    <citation type="journal article" date="2015" name="Nature">
        <title>Complex archaea that bridge the gap between prokaryotes and eukaryotes.</title>
        <authorList>
            <person name="Spang A."/>
            <person name="Saw J.H."/>
            <person name="Jorgensen S.L."/>
            <person name="Zaremba-Niedzwiedzka K."/>
            <person name="Martijn J."/>
            <person name="Lind A.E."/>
            <person name="van Eijk R."/>
            <person name="Schleper C."/>
            <person name="Guy L."/>
            <person name="Ettema T.J."/>
        </authorList>
    </citation>
    <scope>NUCLEOTIDE SEQUENCE</scope>
</reference>
<name>A0A0F9EH19_9ZZZZ</name>
<evidence type="ECO:0008006" key="2">
    <source>
        <dbReference type="Google" id="ProtNLM"/>
    </source>
</evidence>
<dbReference type="CDD" id="cd15482">
    <property type="entry name" value="Sialidase_non-viral"/>
    <property type="match status" value="1"/>
</dbReference>
<evidence type="ECO:0000313" key="1">
    <source>
        <dbReference type="EMBL" id="KKL73383.1"/>
    </source>
</evidence>
<protein>
    <recommendedName>
        <fullName evidence="2">Exo-alpha-sialidase</fullName>
    </recommendedName>
</protein>
<sequence length="111" mass="12047">TFTTGAGGTLRITDTGFGSSTNYLYNILQTTNGNIYFIASIYQVNGKGIAIQLYKSEDNGVTWSQRPLGANLWDSLATLKVGLSKSNMVEYDTNKLLISIGNSNLTVLDEN</sequence>
<dbReference type="SUPFAM" id="SSF50939">
    <property type="entry name" value="Sialidases"/>
    <property type="match status" value="1"/>
</dbReference>
<dbReference type="AlphaFoldDB" id="A0A0F9EH19"/>
<comment type="caution">
    <text evidence="1">The sequence shown here is derived from an EMBL/GenBank/DDBJ whole genome shotgun (WGS) entry which is preliminary data.</text>
</comment>
<dbReference type="EMBL" id="LAZR01024977">
    <property type="protein sequence ID" value="KKL73383.1"/>
    <property type="molecule type" value="Genomic_DNA"/>
</dbReference>
<accession>A0A0F9EH19</accession>
<gene>
    <name evidence="1" type="ORF">LCGC14_2075500</name>
</gene>
<proteinExistence type="predicted"/>
<organism evidence="1">
    <name type="scientific">marine sediment metagenome</name>
    <dbReference type="NCBI Taxonomy" id="412755"/>
    <lineage>
        <taxon>unclassified sequences</taxon>
        <taxon>metagenomes</taxon>
        <taxon>ecological metagenomes</taxon>
    </lineage>
</organism>
<feature type="non-terminal residue" evidence="1">
    <location>
        <position position="1"/>
    </location>
</feature>